<comment type="caution">
    <text evidence="2">The sequence shown here is derived from an EMBL/GenBank/DDBJ whole genome shotgun (WGS) entry which is preliminary data.</text>
</comment>
<dbReference type="Proteomes" id="UP001501303">
    <property type="component" value="Unassembled WGS sequence"/>
</dbReference>
<dbReference type="Gene3D" id="1.10.10.10">
    <property type="entry name" value="Winged helix-like DNA-binding domain superfamily/Winged helix DNA-binding domain"/>
    <property type="match status" value="1"/>
</dbReference>
<gene>
    <name evidence="2" type="ORF">GCM10009716_10280</name>
</gene>
<dbReference type="InterPro" id="IPR051797">
    <property type="entry name" value="TrmB-like"/>
</dbReference>
<dbReference type="SUPFAM" id="SSF46894">
    <property type="entry name" value="C-terminal effector domain of the bipartite response regulators"/>
    <property type="match status" value="1"/>
</dbReference>
<dbReference type="InterPro" id="IPR016032">
    <property type="entry name" value="Sig_transdc_resp-reg_C-effctor"/>
</dbReference>
<dbReference type="InterPro" id="IPR036388">
    <property type="entry name" value="WH-like_DNA-bd_sf"/>
</dbReference>
<evidence type="ECO:0000313" key="2">
    <source>
        <dbReference type="EMBL" id="GAA1902348.1"/>
    </source>
</evidence>
<protein>
    <recommendedName>
        <fullName evidence="4">HTH luxR-type domain-containing protein</fullName>
    </recommendedName>
</protein>
<sequence>MNTINHPHSIAVLPRTRTPHAPPHPERTGPDRPAAPAAPNGPWSDVLLELSRRLADLASGLDGTPSAGGRPSGPAAPAEAPGVTALPAPADLDAALHQALSGAGQQVLAGLPAGPRDTPEGWDAPRAVRALAARGIPVHLLYRHTTRFDEAAKDYARAVQERIRDAGGAACPVRIRTLPEFFEDMIVVDRSVVFLPFSGPGEPAGLAVTHPVLVRFLADLFERAWGRADTLPYRPTHAAEAAREVMPAVRGTIRRLLTEGWSDAPIARRVGVSTRTLQTHIAAMKEETGAGTRVQLGYLLGLAAARTCHHPDTGPAAPVPGGPAARSL</sequence>
<feature type="region of interest" description="Disordered" evidence="1">
    <location>
        <begin position="58"/>
        <end position="85"/>
    </location>
</feature>
<feature type="compositionally biased region" description="Low complexity" evidence="1">
    <location>
        <begin position="63"/>
        <end position="85"/>
    </location>
</feature>
<dbReference type="PANTHER" id="PTHR34293:SF1">
    <property type="entry name" value="HTH-TYPE TRANSCRIPTIONAL REGULATOR TRMBL2"/>
    <property type="match status" value="1"/>
</dbReference>
<evidence type="ECO:0000313" key="3">
    <source>
        <dbReference type="Proteomes" id="UP001501303"/>
    </source>
</evidence>
<evidence type="ECO:0008006" key="4">
    <source>
        <dbReference type="Google" id="ProtNLM"/>
    </source>
</evidence>
<reference evidence="2 3" key="1">
    <citation type="journal article" date="2019" name="Int. J. Syst. Evol. Microbiol.">
        <title>The Global Catalogue of Microorganisms (GCM) 10K type strain sequencing project: providing services to taxonomists for standard genome sequencing and annotation.</title>
        <authorList>
            <consortium name="The Broad Institute Genomics Platform"/>
            <consortium name="The Broad Institute Genome Sequencing Center for Infectious Disease"/>
            <person name="Wu L."/>
            <person name="Ma J."/>
        </authorList>
    </citation>
    <scope>NUCLEOTIDE SEQUENCE [LARGE SCALE GENOMIC DNA]</scope>
    <source>
        <strain evidence="2 3">JCM 13581</strain>
    </source>
</reference>
<feature type="region of interest" description="Disordered" evidence="1">
    <location>
        <begin position="1"/>
        <end position="44"/>
    </location>
</feature>
<dbReference type="RefSeq" id="WP_344259207.1">
    <property type="nucleotide sequence ID" value="NZ_BAAAMJ010000009.1"/>
</dbReference>
<organism evidence="2 3">
    <name type="scientific">Streptomyces sodiiphilus</name>
    <dbReference type="NCBI Taxonomy" id="226217"/>
    <lineage>
        <taxon>Bacteria</taxon>
        <taxon>Bacillati</taxon>
        <taxon>Actinomycetota</taxon>
        <taxon>Actinomycetes</taxon>
        <taxon>Kitasatosporales</taxon>
        <taxon>Streptomycetaceae</taxon>
        <taxon>Streptomyces</taxon>
    </lineage>
</organism>
<proteinExistence type="predicted"/>
<dbReference type="PANTHER" id="PTHR34293">
    <property type="entry name" value="HTH-TYPE TRANSCRIPTIONAL REGULATOR TRMBL2"/>
    <property type="match status" value="1"/>
</dbReference>
<accession>A0ABN2NUI4</accession>
<keyword evidence="3" id="KW-1185">Reference proteome</keyword>
<dbReference type="EMBL" id="BAAAMJ010000009">
    <property type="protein sequence ID" value="GAA1902348.1"/>
    <property type="molecule type" value="Genomic_DNA"/>
</dbReference>
<evidence type="ECO:0000256" key="1">
    <source>
        <dbReference type="SAM" id="MobiDB-lite"/>
    </source>
</evidence>
<name>A0ABN2NUI4_9ACTN</name>